<feature type="compositionally biased region" description="Basic and acidic residues" evidence="2">
    <location>
        <begin position="117"/>
        <end position="178"/>
    </location>
</feature>
<feature type="compositionally biased region" description="Basic and acidic residues" evidence="2">
    <location>
        <begin position="273"/>
        <end position="289"/>
    </location>
</feature>
<feature type="region of interest" description="Disordered" evidence="2">
    <location>
        <begin position="344"/>
        <end position="483"/>
    </location>
</feature>
<feature type="compositionally biased region" description="Polar residues" evidence="2">
    <location>
        <begin position="80"/>
        <end position="107"/>
    </location>
</feature>
<evidence type="ECO:0000313" key="4">
    <source>
        <dbReference type="Proteomes" id="UP000515908"/>
    </source>
</evidence>
<proteinExistence type="predicted"/>
<feature type="region of interest" description="Disordered" evidence="2">
    <location>
        <begin position="272"/>
        <end position="331"/>
    </location>
</feature>
<feature type="compositionally biased region" description="Basic and acidic residues" evidence="2">
    <location>
        <begin position="350"/>
        <end position="362"/>
    </location>
</feature>
<feature type="compositionally biased region" description="Polar residues" evidence="2">
    <location>
        <begin position="394"/>
        <end position="403"/>
    </location>
</feature>
<dbReference type="EMBL" id="LR877145">
    <property type="protein sequence ID" value="CAD2213401.1"/>
    <property type="molecule type" value="Genomic_DNA"/>
</dbReference>
<evidence type="ECO:0000256" key="1">
    <source>
        <dbReference type="SAM" id="Coils"/>
    </source>
</evidence>
<feature type="coiled-coil region" evidence="1">
    <location>
        <begin position="185"/>
        <end position="264"/>
    </location>
</feature>
<reference evidence="3 4" key="1">
    <citation type="submission" date="2020-08" db="EMBL/GenBank/DDBJ databases">
        <authorList>
            <person name="Newling K."/>
            <person name="Davey J."/>
            <person name="Forrester S."/>
        </authorList>
    </citation>
    <scope>NUCLEOTIDE SEQUENCE [LARGE SCALE GENOMIC DNA]</scope>
    <source>
        <strain evidence="4">Crithidia deanei Carvalho (ATCC PRA-265)</strain>
    </source>
</reference>
<evidence type="ECO:0000313" key="3">
    <source>
        <dbReference type="EMBL" id="CAD2213401.1"/>
    </source>
</evidence>
<dbReference type="Gene3D" id="1.10.287.1490">
    <property type="match status" value="1"/>
</dbReference>
<dbReference type="Proteomes" id="UP000515908">
    <property type="component" value="Chromosome 01"/>
</dbReference>
<name>A0A7G2C2H8_9TRYP</name>
<keyword evidence="4" id="KW-1185">Reference proteome</keyword>
<keyword evidence="1" id="KW-0175">Coiled coil</keyword>
<dbReference type="VEuPathDB" id="TriTrypDB:ADEAN_000084200"/>
<sequence>MDAINSALILECKVSDMDDDLARMENKLDERDETIEVLQLQLNAADEYSEALLQEKKETMNKLTEAKSELAMLSVRYSKLQSATGNSPNRDGSHNTMESTKNSNESTLRGELTEANETVRELQEQLDSLRSEAEQLSKDRKDSDTIIKKLQDELESRKDSQEASMGRGERSSNDEHTSLDYKELYEEQQAYAKCLEEEISKLKGTTDGTGSALDKVLPDHVQMKVATRRLRESKKEVERLAADLKEARAQIERQTEVENKLLADISYMTKQLRNKDTNERENRQLRRSDLVPGGNVSRYLTESKTTSRGSPPPRGTDTKDGAHVDPDEATKRRREIIMRALEQARKKRVAEHTTRPSDTAKGEEEDTSNSHPGRTDSPSPPRHERKVSGILRLSSDSKLSASATPPPMAQPAKVGTSPGRTNLVKSIHLESSMHSQGSAPGTPRRRSVQGPNLRSSKVSDRQPTPVGRRASMNKIPVSPRVGL</sequence>
<feature type="region of interest" description="Disordered" evidence="2">
    <location>
        <begin position="80"/>
        <end position="178"/>
    </location>
</feature>
<feature type="compositionally biased region" description="Basic and acidic residues" evidence="2">
    <location>
        <begin position="316"/>
        <end position="330"/>
    </location>
</feature>
<feature type="compositionally biased region" description="Polar residues" evidence="2">
    <location>
        <begin position="298"/>
        <end position="309"/>
    </location>
</feature>
<dbReference type="AlphaFoldDB" id="A0A7G2C2H8"/>
<protein>
    <submittedName>
        <fullName evidence="3">Uncharacterized protein</fullName>
    </submittedName>
</protein>
<gene>
    <name evidence="3" type="ORF">ADEAN_000084200</name>
</gene>
<organism evidence="3 4">
    <name type="scientific">Angomonas deanei</name>
    <dbReference type="NCBI Taxonomy" id="59799"/>
    <lineage>
        <taxon>Eukaryota</taxon>
        <taxon>Discoba</taxon>
        <taxon>Euglenozoa</taxon>
        <taxon>Kinetoplastea</taxon>
        <taxon>Metakinetoplastina</taxon>
        <taxon>Trypanosomatida</taxon>
        <taxon>Trypanosomatidae</taxon>
        <taxon>Strigomonadinae</taxon>
        <taxon>Angomonas</taxon>
    </lineage>
</organism>
<evidence type="ECO:0000256" key="2">
    <source>
        <dbReference type="SAM" id="MobiDB-lite"/>
    </source>
</evidence>
<accession>A0A7G2C2H8</accession>